<keyword evidence="1" id="KW-0479">Metal-binding</keyword>
<evidence type="ECO:0000256" key="7">
    <source>
        <dbReference type="ARBA" id="ARBA00023242"/>
    </source>
</evidence>
<dbReference type="CDD" id="cd00067">
    <property type="entry name" value="GAL4"/>
    <property type="match status" value="1"/>
</dbReference>
<accession>A0A9P8N724</accession>
<feature type="compositionally biased region" description="Basic residues" evidence="9">
    <location>
        <begin position="57"/>
        <end position="66"/>
    </location>
</feature>
<dbReference type="GeneID" id="68349916"/>
<keyword evidence="5" id="KW-0010">Activator</keyword>
<keyword evidence="2" id="KW-0862">Zinc</keyword>
<dbReference type="InterPro" id="IPR051439">
    <property type="entry name" value="XlnR/Xlr1"/>
</dbReference>
<reference evidence="11" key="1">
    <citation type="submission" date="2021-09" db="EMBL/GenBank/DDBJ databases">
        <title>A high-quality genome of the endoparasitic fungus Hirsutella rhossiliensis with a comparison of Hirsutella genomes reveals transposable elements contributing to genome size variation.</title>
        <authorList>
            <person name="Lin R."/>
            <person name="Jiao Y."/>
            <person name="Sun X."/>
            <person name="Ling J."/>
            <person name="Xie B."/>
            <person name="Cheng X."/>
        </authorList>
    </citation>
    <scope>NUCLEOTIDE SEQUENCE</scope>
    <source>
        <strain evidence="11">HR02</strain>
    </source>
</reference>
<dbReference type="GO" id="GO:0006351">
    <property type="term" value="P:DNA-templated transcription"/>
    <property type="evidence" value="ECO:0007669"/>
    <property type="project" value="InterPro"/>
</dbReference>
<dbReference type="Pfam" id="PF00172">
    <property type="entry name" value="Zn_clus"/>
    <property type="match status" value="1"/>
</dbReference>
<protein>
    <submittedName>
        <fullName evidence="11">Fungal specific transcription factor domain-containing protein</fullName>
    </submittedName>
</protein>
<evidence type="ECO:0000259" key="10">
    <source>
        <dbReference type="PROSITE" id="PS50048"/>
    </source>
</evidence>
<evidence type="ECO:0000313" key="12">
    <source>
        <dbReference type="Proteomes" id="UP000824596"/>
    </source>
</evidence>
<sequence length="854" mass="94409">MPTQSHVDASAKPYLAPVKKRIGRACDRCNQLRMKCDGVHPCSRCVEQKLSCEYKREKKTRGKAPRKMLAESAAGHSNQATRHNLSDMPESSSHVANDARAGPLDIELSGYGAEHEVQSIVSVIVKGSLADQGHSEHYRYQMSGYQGLAFGLSAAPCPARFDNNFAFPMGYRPLNGYPMAIPSLSPVLGSMAMSPMPPKCRYPVLEPLIPHLGSAISVSLACNLLDIYFSSSSAQMHPTSPYVLGLLFRRSAILHPTCPRRCKPALLASMLWVTAQASDAPLRTSSSSTRRNIRQTLLGLAVRLLKPLIDNAAAGKAPLGAAATAESAATAATVADAGIGVVHVDVAALMRDADLDAAGAAGQLDDVATYIHLATVFSVSEHSDVGLQWWIAAWSLARELKLGQELPLGEPRPRSSKKREAAEHEGFDECDISRGIPGFITEEGREERRRVWWMVYMVDRHLALSHNRRLILLDVECENLLQPMSDIAWQKGDFEGFTKPNPGSGAPSTVSHGASLSRFECSDHGIFGYFLPAMTILGYIVDLHHAKSPPGFVVGFRDGHELDSKTREIDRHLDVYGRSLKVFEERYVRRAAECVDEGEQSRKLRGLSSTMTEGEIKARIVLAYATHIMHVLHILTFDKWDPVSLLDDKDFWISSQSFITATTHAVSAANAVSQMLEYDPGLEFMPFFFGIYLLQGSLLFPLVADKLQRETSHSVVGACEVIVRAHEICVLTLSTEYQRNFGKVMRGALAVLRGHVPQQFLEQWQQRWGELLGLYRWTGDGGTPISAYTGTKYPHKQSFRMEAYAEDAKMYDGVKYERKSTGPFTGKFVSQGSIVHIDSEDYVEHRVLTKPFFL</sequence>
<dbReference type="InterPro" id="IPR007219">
    <property type="entry name" value="XnlR_reg_dom"/>
</dbReference>
<dbReference type="EMBL" id="JAIZPD010000001">
    <property type="protein sequence ID" value="KAH0968145.1"/>
    <property type="molecule type" value="Genomic_DNA"/>
</dbReference>
<gene>
    <name evidence="11" type="ORF">HRG_00787</name>
</gene>
<dbReference type="Pfam" id="PF04082">
    <property type="entry name" value="Fungal_trans"/>
    <property type="match status" value="1"/>
</dbReference>
<feature type="compositionally biased region" description="Polar residues" evidence="9">
    <location>
        <begin position="75"/>
        <end position="95"/>
    </location>
</feature>
<dbReference type="InterPro" id="IPR036864">
    <property type="entry name" value="Zn2-C6_fun-type_DNA-bd_sf"/>
</dbReference>
<dbReference type="GO" id="GO:0003677">
    <property type="term" value="F:DNA binding"/>
    <property type="evidence" value="ECO:0007669"/>
    <property type="project" value="UniProtKB-KW"/>
</dbReference>
<dbReference type="SUPFAM" id="SSF57701">
    <property type="entry name" value="Zn2/Cys6 DNA-binding domain"/>
    <property type="match status" value="1"/>
</dbReference>
<dbReference type="SMART" id="SM00906">
    <property type="entry name" value="Fungal_trans"/>
    <property type="match status" value="1"/>
</dbReference>
<dbReference type="Proteomes" id="UP000824596">
    <property type="component" value="Unassembled WGS sequence"/>
</dbReference>
<dbReference type="GO" id="GO:0000981">
    <property type="term" value="F:DNA-binding transcription factor activity, RNA polymerase II-specific"/>
    <property type="evidence" value="ECO:0007669"/>
    <property type="project" value="InterPro"/>
</dbReference>
<keyword evidence="12" id="KW-1185">Reference proteome</keyword>
<evidence type="ECO:0000256" key="3">
    <source>
        <dbReference type="ARBA" id="ARBA00023015"/>
    </source>
</evidence>
<keyword evidence="3" id="KW-0805">Transcription regulation</keyword>
<comment type="caution">
    <text evidence="11">The sequence shown here is derived from an EMBL/GenBank/DDBJ whole genome shotgun (WGS) entry which is preliminary data.</text>
</comment>
<evidence type="ECO:0000313" key="11">
    <source>
        <dbReference type="EMBL" id="KAH0968145.1"/>
    </source>
</evidence>
<dbReference type="Gene3D" id="4.10.240.10">
    <property type="entry name" value="Zn(2)-C6 fungal-type DNA-binding domain"/>
    <property type="match status" value="1"/>
</dbReference>
<dbReference type="RefSeq" id="XP_044725658.1">
    <property type="nucleotide sequence ID" value="XM_044859258.1"/>
</dbReference>
<dbReference type="PANTHER" id="PTHR47663">
    <property type="entry name" value="XYLANOLYTIC TRANSCRIPTIONAL ACTIVATOR XLNR-RELATED"/>
    <property type="match status" value="1"/>
</dbReference>
<dbReference type="OrthoDB" id="5365785at2759"/>
<evidence type="ECO:0000256" key="1">
    <source>
        <dbReference type="ARBA" id="ARBA00022723"/>
    </source>
</evidence>
<dbReference type="SMART" id="SM00066">
    <property type="entry name" value="GAL4"/>
    <property type="match status" value="1"/>
</dbReference>
<proteinExistence type="inferred from homology"/>
<keyword evidence="7" id="KW-0539">Nucleus</keyword>
<evidence type="ECO:0000256" key="2">
    <source>
        <dbReference type="ARBA" id="ARBA00022833"/>
    </source>
</evidence>
<evidence type="ECO:0000256" key="8">
    <source>
        <dbReference type="ARBA" id="ARBA00037990"/>
    </source>
</evidence>
<dbReference type="CDD" id="cd12148">
    <property type="entry name" value="fungal_TF_MHR"/>
    <property type="match status" value="1"/>
</dbReference>
<name>A0A9P8N724_9HYPO</name>
<keyword evidence="4" id="KW-0238">DNA-binding</keyword>
<dbReference type="InterPro" id="IPR001138">
    <property type="entry name" value="Zn2Cys6_DnaBD"/>
</dbReference>
<keyword evidence="6" id="KW-0804">Transcription</keyword>
<evidence type="ECO:0000256" key="6">
    <source>
        <dbReference type="ARBA" id="ARBA00023163"/>
    </source>
</evidence>
<evidence type="ECO:0000256" key="4">
    <source>
        <dbReference type="ARBA" id="ARBA00023125"/>
    </source>
</evidence>
<dbReference type="GO" id="GO:0008270">
    <property type="term" value="F:zinc ion binding"/>
    <property type="evidence" value="ECO:0007669"/>
    <property type="project" value="InterPro"/>
</dbReference>
<comment type="similarity">
    <text evidence="8">Belongs to the xlnR/xlr1 family.</text>
</comment>
<dbReference type="AlphaFoldDB" id="A0A9P8N724"/>
<evidence type="ECO:0000256" key="5">
    <source>
        <dbReference type="ARBA" id="ARBA00023159"/>
    </source>
</evidence>
<feature type="domain" description="Zn(2)-C6 fungal-type" evidence="10">
    <location>
        <begin position="25"/>
        <end position="54"/>
    </location>
</feature>
<feature type="region of interest" description="Disordered" evidence="9">
    <location>
        <begin position="56"/>
        <end position="97"/>
    </location>
</feature>
<feature type="region of interest" description="Disordered" evidence="9">
    <location>
        <begin position="407"/>
        <end position="426"/>
    </location>
</feature>
<dbReference type="PANTHER" id="PTHR47663:SF1">
    <property type="entry name" value="XYLANOLYTIC TRANSCRIPTIONAL ACTIVATOR XLNR-RELATED"/>
    <property type="match status" value="1"/>
</dbReference>
<evidence type="ECO:0000256" key="9">
    <source>
        <dbReference type="SAM" id="MobiDB-lite"/>
    </source>
</evidence>
<dbReference type="PROSITE" id="PS50048">
    <property type="entry name" value="ZN2_CY6_FUNGAL_2"/>
    <property type="match status" value="1"/>
</dbReference>
<organism evidence="11 12">
    <name type="scientific">Hirsutella rhossiliensis</name>
    <dbReference type="NCBI Taxonomy" id="111463"/>
    <lineage>
        <taxon>Eukaryota</taxon>
        <taxon>Fungi</taxon>
        <taxon>Dikarya</taxon>
        <taxon>Ascomycota</taxon>
        <taxon>Pezizomycotina</taxon>
        <taxon>Sordariomycetes</taxon>
        <taxon>Hypocreomycetidae</taxon>
        <taxon>Hypocreales</taxon>
        <taxon>Ophiocordycipitaceae</taxon>
        <taxon>Hirsutella</taxon>
    </lineage>
</organism>